<dbReference type="AlphaFoldDB" id="A0A6P1BFK0"/>
<organism evidence="1 2">
    <name type="scientific">Bradyrhizobium uaiense</name>
    <dbReference type="NCBI Taxonomy" id="2594946"/>
    <lineage>
        <taxon>Bacteria</taxon>
        <taxon>Pseudomonadati</taxon>
        <taxon>Pseudomonadota</taxon>
        <taxon>Alphaproteobacteria</taxon>
        <taxon>Hyphomicrobiales</taxon>
        <taxon>Nitrobacteraceae</taxon>
        <taxon>Bradyrhizobium</taxon>
    </lineage>
</organism>
<dbReference type="Proteomes" id="UP000468531">
    <property type="component" value="Unassembled WGS sequence"/>
</dbReference>
<dbReference type="EMBL" id="VKHP01000048">
    <property type="protein sequence ID" value="NEU97019.1"/>
    <property type="molecule type" value="Genomic_DNA"/>
</dbReference>
<dbReference type="RefSeq" id="WP_163154055.1">
    <property type="nucleotide sequence ID" value="NZ_VKHP01000048.1"/>
</dbReference>
<comment type="caution">
    <text evidence="1">The sequence shown here is derived from an EMBL/GenBank/DDBJ whole genome shotgun (WGS) entry which is preliminary data.</text>
</comment>
<accession>A0A6P1BFK0</accession>
<protein>
    <submittedName>
        <fullName evidence="1">Uncharacterized protein</fullName>
    </submittedName>
</protein>
<evidence type="ECO:0000313" key="1">
    <source>
        <dbReference type="EMBL" id="NEU97019.1"/>
    </source>
</evidence>
<sequence>MTARLGKRTTRDIERRYFEEFSKAYSLPTGTIEYADKPDVVIRGDRTTGIELTRFYLQEGGSLASEQRQRPLREGVVSDAHKLHLNAGGRKFEVTIGFDPDRPITPPRRKALPKELSAFAAAISTHPSGPVDPELFQSMPEISTLYLNSKEYDDAKWRLAQVYAVDLMSQTELERIIREKESKAADYSACDAYWLLIIVDWMDNAQEQEISVGHLKIASHVFQRIIVYKPGFEDILVVWP</sequence>
<reference evidence="1 2" key="1">
    <citation type="journal article" date="2020" name="Arch. Microbiol.">
        <title>Bradyrhizobium uaiense sp. nov., a new highly efficient cowpea symbiont.</title>
        <authorList>
            <person name="Cabral Michel D."/>
            <person name="Azarias Guimaraes A."/>
            <person name="Martins da Costa E."/>
            <person name="Soares de Carvalho T."/>
            <person name="Balsanelli E."/>
            <person name="Willems A."/>
            <person name="Maltempi de Souza E."/>
            <person name="de Souza Moreira F.M."/>
        </authorList>
    </citation>
    <scope>NUCLEOTIDE SEQUENCE [LARGE SCALE GENOMIC DNA]</scope>
    <source>
        <strain evidence="1 2">UFLA 03-164</strain>
    </source>
</reference>
<keyword evidence="2" id="KW-1185">Reference proteome</keyword>
<gene>
    <name evidence="1" type="ORF">FNJ47_14520</name>
</gene>
<proteinExistence type="predicted"/>
<evidence type="ECO:0000313" key="2">
    <source>
        <dbReference type="Proteomes" id="UP000468531"/>
    </source>
</evidence>
<name>A0A6P1BFK0_9BRAD</name>